<dbReference type="OMA" id="IRHFGVK"/>
<dbReference type="FunCoup" id="B3RWT6">
    <property type="interactions" value="772"/>
</dbReference>
<evidence type="ECO:0000256" key="10">
    <source>
        <dbReference type="ARBA" id="ARBA00048545"/>
    </source>
</evidence>
<dbReference type="EMBL" id="DS985245">
    <property type="protein sequence ID" value="EDV24758.1"/>
    <property type="molecule type" value="Genomic_DNA"/>
</dbReference>
<feature type="binding site" evidence="12">
    <location>
        <position position="317"/>
    </location>
    <ligand>
        <name>Mg(2+)</name>
        <dbReference type="ChEBI" id="CHEBI:18420"/>
    </ligand>
</feature>
<dbReference type="InterPro" id="IPR017932">
    <property type="entry name" value="GATase_2_dom"/>
</dbReference>
<dbReference type="Pfam" id="PF00156">
    <property type="entry name" value="Pribosyltran"/>
    <property type="match status" value="1"/>
</dbReference>
<keyword evidence="6" id="KW-0658">Purine biosynthesis</keyword>
<dbReference type="HOGENOM" id="CLU_022389_3_1_1"/>
<dbReference type="PIRSF" id="PIRSF000485">
    <property type="entry name" value="Amd_phspho_trans"/>
    <property type="match status" value="1"/>
</dbReference>
<keyword evidence="16" id="KW-1185">Reference proteome</keyword>
<evidence type="ECO:0000259" key="14">
    <source>
        <dbReference type="PROSITE" id="PS51278"/>
    </source>
</evidence>
<dbReference type="UniPathway" id="UPA00074">
    <property type="reaction ID" value="UER00124"/>
</dbReference>
<evidence type="ECO:0000256" key="1">
    <source>
        <dbReference type="ARBA" id="ARBA00005209"/>
    </source>
</evidence>
<dbReference type="CTD" id="6754286"/>
<dbReference type="Gene3D" id="3.40.50.2020">
    <property type="match status" value="1"/>
</dbReference>
<evidence type="ECO:0000313" key="15">
    <source>
        <dbReference type="EMBL" id="EDV24758.1"/>
    </source>
</evidence>
<keyword evidence="13" id="KW-0411">Iron-sulfur</keyword>
<comment type="catalytic activity">
    <reaction evidence="10">
        <text>5-phospho-beta-D-ribosylamine + L-glutamate + diphosphate = 5-phospho-alpha-D-ribose 1-diphosphate + L-glutamine + H2O</text>
        <dbReference type="Rhea" id="RHEA:14905"/>
        <dbReference type="ChEBI" id="CHEBI:15377"/>
        <dbReference type="ChEBI" id="CHEBI:29985"/>
        <dbReference type="ChEBI" id="CHEBI:33019"/>
        <dbReference type="ChEBI" id="CHEBI:58017"/>
        <dbReference type="ChEBI" id="CHEBI:58359"/>
        <dbReference type="ChEBI" id="CHEBI:58681"/>
        <dbReference type="EC" id="2.4.2.14"/>
    </reaction>
    <physiologicalReaction direction="right-to-left" evidence="10">
        <dbReference type="Rhea" id="RHEA:14907"/>
    </physiologicalReaction>
</comment>
<evidence type="ECO:0000256" key="8">
    <source>
        <dbReference type="ARBA" id="ARBA00033770"/>
    </source>
</evidence>
<comment type="cofactor">
    <cofactor evidence="13">
        <name>[4Fe-4S] cluster</name>
        <dbReference type="ChEBI" id="CHEBI:49883"/>
    </cofactor>
    <text evidence="13">Binds 1 [4Fe-4S] cluster per subunit.</text>
</comment>
<dbReference type="RefSeq" id="XP_002112648.1">
    <property type="nucleotide sequence ID" value="XM_002112612.1"/>
</dbReference>
<dbReference type="GO" id="GO:0004044">
    <property type="term" value="F:amidophosphoribosyltransferase activity"/>
    <property type="evidence" value="ECO:0000318"/>
    <property type="project" value="GO_Central"/>
</dbReference>
<feature type="binding site" evidence="12">
    <location>
        <position position="379"/>
    </location>
    <ligand>
        <name>Mg(2+)</name>
        <dbReference type="ChEBI" id="CHEBI:18420"/>
    </ligand>
</feature>
<gene>
    <name evidence="15" type="ORF">TRIADDRAFT_25641</name>
</gene>
<evidence type="ECO:0000256" key="2">
    <source>
        <dbReference type="ARBA" id="ARBA00010138"/>
    </source>
</evidence>
<keyword evidence="5" id="KW-0808">Transferase</keyword>
<dbReference type="Pfam" id="PF13522">
    <property type="entry name" value="GATase_6"/>
    <property type="match status" value="1"/>
</dbReference>
<dbReference type="GO" id="GO:0006164">
    <property type="term" value="P:purine nucleotide biosynthetic process"/>
    <property type="evidence" value="ECO:0000318"/>
    <property type="project" value="GO_Central"/>
</dbReference>
<evidence type="ECO:0000256" key="6">
    <source>
        <dbReference type="ARBA" id="ARBA00022755"/>
    </source>
</evidence>
<dbReference type="OrthoDB" id="191723at2759"/>
<feature type="non-terminal residue" evidence="15">
    <location>
        <position position="1"/>
    </location>
</feature>
<dbReference type="EC" id="2.4.2.14" evidence="3"/>
<proteinExistence type="inferred from homology"/>
<dbReference type="PhylomeDB" id="B3RWT6"/>
<dbReference type="InParanoid" id="B3RWT6"/>
<dbReference type="PANTHER" id="PTHR11907">
    <property type="entry name" value="AMIDOPHOSPHORIBOSYLTRANSFERASE"/>
    <property type="match status" value="1"/>
</dbReference>
<reference evidence="15 16" key="1">
    <citation type="journal article" date="2008" name="Nature">
        <title>The Trichoplax genome and the nature of placozoans.</title>
        <authorList>
            <person name="Srivastava M."/>
            <person name="Begovic E."/>
            <person name="Chapman J."/>
            <person name="Putnam N.H."/>
            <person name="Hellsten U."/>
            <person name="Kawashima T."/>
            <person name="Kuo A."/>
            <person name="Mitros T."/>
            <person name="Salamov A."/>
            <person name="Carpenter M.L."/>
            <person name="Signorovitch A.Y."/>
            <person name="Moreno M.A."/>
            <person name="Kamm K."/>
            <person name="Grimwood J."/>
            <person name="Schmutz J."/>
            <person name="Shapiro H."/>
            <person name="Grigoriev I.V."/>
            <person name="Buss L.W."/>
            <person name="Schierwater B."/>
            <person name="Dellaporta S.L."/>
            <person name="Rokhsar D.S."/>
        </authorList>
    </citation>
    <scope>NUCLEOTIDE SEQUENCE [LARGE SCALE GENOMIC DNA]</scope>
    <source>
        <strain evidence="15 16">Grell-BS-1999</strain>
    </source>
</reference>
<dbReference type="InterPro" id="IPR035584">
    <property type="entry name" value="PurF_N"/>
</dbReference>
<keyword evidence="12" id="KW-0479">Metal-binding</keyword>
<keyword evidence="4" id="KW-0328">Glycosyltransferase</keyword>
<dbReference type="CDD" id="cd00715">
    <property type="entry name" value="GPATase_N"/>
    <property type="match status" value="1"/>
</dbReference>
<organism evidence="15 16">
    <name type="scientific">Trichoplax adhaerens</name>
    <name type="common">Trichoplax reptans</name>
    <dbReference type="NCBI Taxonomy" id="10228"/>
    <lineage>
        <taxon>Eukaryota</taxon>
        <taxon>Metazoa</taxon>
        <taxon>Placozoa</taxon>
        <taxon>Uniplacotomia</taxon>
        <taxon>Trichoplacea</taxon>
        <taxon>Trichoplacidae</taxon>
        <taxon>Trichoplax</taxon>
    </lineage>
</organism>
<dbReference type="GO" id="GO:0009113">
    <property type="term" value="P:purine nucleobase biosynthetic process"/>
    <property type="evidence" value="ECO:0007669"/>
    <property type="project" value="InterPro"/>
</dbReference>
<feature type="active site" description="Nucleophile" evidence="11">
    <location>
        <position position="8"/>
    </location>
</feature>
<dbReference type="SUPFAM" id="SSF56235">
    <property type="entry name" value="N-terminal nucleophile aminohydrolases (Ntn hydrolases)"/>
    <property type="match status" value="1"/>
</dbReference>
<dbReference type="GO" id="GO:0006189">
    <property type="term" value="P:'de novo' IMP biosynthetic process"/>
    <property type="evidence" value="ECO:0007669"/>
    <property type="project" value="UniProtKB-UniPathway"/>
</dbReference>
<comment type="pathway">
    <text evidence="1">Purine metabolism; IMP biosynthesis via de novo pathway; N(1)-(5-phospho-D-ribosyl)glycinamide from 5-phospho-alpha-D-ribose 1-diphosphate: step 1/2.</text>
</comment>
<evidence type="ECO:0000256" key="4">
    <source>
        <dbReference type="ARBA" id="ARBA00022676"/>
    </source>
</evidence>
<feature type="binding site" evidence="12">
    <location>
        <position position="380"/>
    </location>
    <ligand>
        <name>Mg(2+)</name>
        <dbReference type="ChEBI" id="CHEBI:18420"/>
    </ligand>
</feature>
<evidence type="ECO:0000256" key="12">
    <source>
        <dbReference type="PIRSR" id="PIRSR000485-2"/>
    </source>
</evidence>
<name>B3RWT6_TRIAD</name>
<feature type="domain" description="Glutamine amidotransferase type-2" evidence="14">
    <location>
        <begin position="8"/>
        <end position="247"/>
    </location>
</feature>
<evidence type="ECO:0000256" key="9">
    <source>
        <dbReference type="ARBA" id="ARBA00033776"/>
    </source>
</evidence>
<dbReference type="Gene3D" id="3.60.20.10">
    <property type="entry name" value="Glutamine Phosphoribosylpyrophosphate, subunit 1, domain 1"/>
    <property type="match status" value="1"/>
</dbReference>
<evidence type="ECO:0000256" key="3">
    <source>
        <dbReference type="ARBA" id="ARBA00011941"/>
    </source>
</evidence>
<feature type="binding site" evidence="13">
    <location>
        <position position="416"/>
    </location>
    <ligand>
        <name>[4Fe-4S] cluster</name>
        <dbReference type="ChEBI" id="CHEBI:49883"/>
    </ligand>
</feature>
<dbReference type="STRING" id="10228.B3RWT6"/>
<evidence type="ECO:0000256" key="13">
    <source>
        <dbReference type="PIRSR" id="PIRSR000485-3"/>
    </source>
</evidence>
<sequence>DMELHEACGVFGVLAKEPCVKIAEVIYHGLIGLQHRGQESAGMIISDGTTMKEIKGMGLVSHIMTDEMMDRLSGGKLGIGHTRYSTQGASDLANCQPISTETFRGRIALAHNGQLINKDHLRNQLLSQDIKLTTESDSEIILKILAAIMLKYSNYDPESADWMKVIEEFMNQSVLSYSFIMMTRDRLYGVRDPYGNRPLCIGRFHAEGDTTRTMGWILSSESSPFLSISAKLWREVQPGEIVCLHLSDNGDENLISHPNQNCTNKLASCLFEYVYFSRSDTILENQMVYSVRFRCGQLLAIKAPVYNADLVSCIPNSSTPAALGYSIQSTIPYVQVLIRNTYVGRTFIQPNHQTRQSSIKRKFGLLTENILGKKIILIDDSIVRGNTIIPLIQALKSAGAKEIHIRVASPPVRHPCFMGIDIPTQDELIANKVASLTQLAKKLDADSVEYLSYQDLLLAVQNDMYFTDCFIIKGIGDNSHRRGYCSACFTGEYPVSLDW</sequence>
<feature type="binding site" evidence="13">
    <location>
        <position position="269"/>
    </location>
    <ligand>
        <name>[4Fe-4S] cluster</name>
        <dbReference type="ChEBI" id="CHEBI:49883"/>
    </ligand>
</feature>
<dbReference type="eggNOG" id="KOG0572">
    <property type="taxonomic scope" value="Eukaryota"/>
</dbReference>
<dbReference type="InterPro" id="IPR005854">
    <property type="entry name" value="PurF"/>
</dbReference>
<keyword evidence="12" id="KW-0460">Magnesium</keyword>
<dbReference type="GeneID" id="6754286"/>
<comment type="cofactor">
    <cofactor evidence="12">
        <name>Mg(2+)</name>
        <dbReference type="ChEBI" id="CHEBI:18420"/>
    </cofactor>
    <text evidence="12">Binds 1 Mg(2+) ion per subunit.</text>
</comment>
<evidence type="ECO:0000256" key="7">
    <source>
        <dbReference type="ARBA" id="ARBA00022962"/>
    </source>
</evidence>
<dbReference type="GO" id="GO:0046872">
    <property type="term" value="F:metal ion binding"/>
    <property type="evidence" value="ECO:0007669"/>
    <property type="project" value="UniProtKB-KW"/>
</dbReference>
<dbReference type="MEROPS" id="C44.001"/>
<evidence type="ECO:0000256" key="5">
    <source>
        <dbReference type="ARBA" id="ARBA00022679"/>
    </source>
</evidence>
<accession>B3RWT6</accession>
<keyword evidence="7" id="KW-0315">Glutamine amidotransferase</keyword>
<dbReference type="NCBIfam" id="TIGR01134">
    <property type="entry name" value="purF"/>
    <property type="match status" value="1"/>
</dbReference>
<dbReference type="Proteomes" id="UP000009022">
    <property type="component" value="Unassembled WGS sequence"/>
</dbReference>
<dbReference type="InterPro" id="IPR000836">
    <property type="entry name" value="PRTase_dom"/>
</dbReference>
<dbReference type="GO" id="GO:0051536">
    <property type="term" value="F:iron-sulfur cluster binding"/>
    <property type="evidence" value="ECO:0007669"/>
    <property type="project" value="UniProtKB-KW"/>
</dbReference>
<dbReference type="AlphaFoldDB" id="B3RWT6"/>
<dbReference type="InterPro" id="IPR029057">
    <property type="entry name" value="PRTase-like"/>
</dbReference>
<comment type="similarity">
    <text evidence="2">In the C-terminal section; belongs to the purine/pyrimidine phosphoribosyltransferase family.</text>
</comment>
<feature type="binding site" evidence="13">
    <location>
        <position position="488"/>
    </location>
    <ligand>
        <name>[4Fe-4S] cluster</name>
        <dbReference type="ChEBI" id="CHEBI:49883"/>
    </ligand>
</feature>
<protein>
    <recommendedName>
        <fullName evidence="8">Amidophosphoribosyltransferase</fullName>
        <ecNumber evidence="3">2.4.2.14</ecNumber>
    </recommendedName>
    <alternativeName>
        <fullName evidence="9">Glutamine phosphoribosylpyrophosphate amidotransferase</fullName>
    </alternativeName>
</protein>
<feature type="binding site" evidence="13">
    <location>
        <position position="485"/>
    </location>
    <ligand>
        <name>[4Fe-4S] cluster</name>
        <dbReference type="ChEBI" id="CHEBI:49883"/>
    </ligand>
</feature>
<dbReference type="CDD" id="cd06223">
    <property type="entry name" value="PRTases_typeI"/>
    <property type="match status" value="1"/>
</dbReference>
<dbReference type="KEGG" id="tad:TRIADDRAFT_25641"/>
<dbReference type="InterPro" id="IPR029055">
    <property type="entry name" value="Ntn_hydrolases_N"/>
</dbReference>
<keyword evidence="13" id="KW-0408">Iron</keyword>
<evidence type="ECO:0000256" key="11">
    <source>
        <dbReference type="PIRSR" id="PIRSR000485-1"/>
    </source>
</evidence>
<dbReference type="HAMAP" id="MF_01931">
    <property type="entry name" value="PurF"/>
    <property type="match status" value="1"/>
</dbReference>
<evidence type="ECO:0000313" key="16">
    <source>
        <dbReference type="Proteomes" id="UP000009022"/>
    </source>
</evidence>
<dbReference type="SUPFAM" id="SSF53271">
    <property type="entry name" value="PRTase-like"/>
    <property type="match status" value="1"/>
</dbReference>
<dbReference type="PROSITE" id="PS51278">
    <property type="entry name" value="GATASE_TYPE_2"/>
    <property type="match status" value="1"/>
</dbReference>